<protein>
    <submittedName>
        <fullName evidence="1">Uncharacterized protein</fullName>
    </submittedName>
</protein>
<proteinExistence type="predicted"/>
<accession>A0A830GFX2</accession>
<evidence type="ECO:0000313" key="1">
    <source>
        <dbReference type="EMBL" id="GGN24966.1"/>
    </source>
</evidence>
<keyword evidence="2" id="KW-1185">Reference proteome</keyword>
<reference evidence="1 2" key="1">
    <citation type="journal article" date="2019" name="Int. J. Syst. Evol. Microbiol.">
        <title>The Global Catalogue of Microorganisms (GCM) 10K type strain sequencing project: providing services to taxonomists for standard genome sequencing and annotation.</title>
        <authorList>
            <consortium name="The Broad Institute Genomics Platform"/>
            <consortium name="The Broad Institute Genome Sequencing Center for Infectious Disease"/>
            <person name="Wu L."/>
            <person name="Ma J."/>
        </authorList>
    </citation>
    <scope>NUCLEOTIDE SEQUENCE [LARGE SCALE GENOMIC DNA]</scope>
    <source>
        <strain evidence="1 2">JCM 16331</strain>
    </source>
</reference>
<evidence type="ECO:0000313" key="2">
    <source>
        <dbReference type="Proteomes" id="UP000608850"/>
    </source>
</evidence>
<dbReference type="AlphaFoldDB" id="A0A830GFX2"/>
<sequence length="61" mass="6848">MDFLIHVIHQFAHVPSLVRNCNVVFDERPSRVDIPNGRVQRAVTAYLKAADSPVSTLEAFV</sequence>
<organism evidence="1 2">
    <name type="scientific">Halarchaeum nitratireducens</name>
    <dbReference type="NCBI Taxonomy" id="489913"/>
    <lineage>
        <taxon>Archaea</taxon>
        <taxon>Methanobacteriati</taxon>
        <taxon>Methanobacteriota</taxon>
        <taxon>Stenosarchaea group</taxon>
        <taxon>Halobacteria</taxon>
        <taxon>Halobacteriales</taxon>
        <taxon>Halobacteriaceae</taxon>
    </lineage>
</organism>
<gene>
    <name evidence="1" type="ORF">GCM10009021_28540</name>
</gene>
<dbReference type="EMBL" id="BMOQ01000008">
    <property type="protein sequence ID" value="GGN24966.1"/>
    <property type="molecule type" value="Genomic_DNA"/>
</dbReference>
<dbReference type="OrthoDB" id="242746at2157"/>
<dbReference type="RefSeq" id="WP_188879840.1">
    <property type="nucleotide sequence ID" value="NZ_BMOQ01000008.1"/>
</dbReference>
<dbReference type="Proteomes" id="UP000608850">
    <property type="component" value="Unassembled WGS sequence"/>
</dbReference>
<name>A0A830GFX2_9EURY</name>
<comment type="caution">
    <text evidence="1">The sequence shown here is derived from an EMBL/GenBank/DDBJ whole genome shotgun (WGS) entry which is preliminary data.</text>
</comment>